<dbReference type="AlphaFoldDB" id="A0A4R2NQB1"/>
<keyword evidence="2" id="KW-1185">Reference proteome</keyword>
<protein>
    <submittedName>
        <fullName evidence="1">Uncharacterized protein</fullName>
    </submittedName>
</protein>
<dbReference type="EMBL" id="SLXM01000008">
    <property type="protein sequence ID" value="TCP23558.1"/>
    <property type="molecule type" value="Genomic_DNA"/>
</dbReference>
<evidence type="ECO:0000313" key="1">
    <source>
        <dbReference type="EMBL" id="TCP23558.1"/>
    </source>
</evidence>
<dbReference type="RefSeq" id="WP_132795375.1">
    <property type="nucleotide sequence ID" value="NZ_SLXM01000008.1"/>
</dbReference>
<comment type="caution">
    <text evidence="1">The sequence shown here is derived from an EMBL/GenBank/DDBJ whole genome shotgun (WGS) entry which is preliminary data.</text>
</comment>
<gene>
    <name evidence="1" type="ORF">EV195_10827</name>
</gene>
<name>A0A4R2NQB1_9FLAO</name>
<dbReference type="Proteomes" id="UP000294564">
    <property type="component" value="Unassembled WGS sequence"/>
</dbReference>
<accession>A0A4R2NQB1</accession>
<proteinExistence type="predicted"/>
<evidence type="ECO:0000313" key="2">
    <source>
        <dbReference type="Proteomes" id="UP000294564"/>
    </source>
</evidence>
<sequence length="329" mass="38525">MKLQYLLLVSITILFFNCKTDKLEPFVSENHLESFQTEKPQFFDLDTLEYKTIIGKHGTKIIYYRELFDTIYKDPIQLELIELYDFKEILYRNIPTITTKDELLETSGVLKIKFTSNGKELEIREGQKLLVYPPSGKLKNNDIFLSDKDSITNIKWNITNQNFAYFELYLSGGISTRIIIPSDSLETFTNREKKWREKIARNEKIRYELISESNSFILTNIKDRWINIDKLVNPEKQISFRIKENINFSGFNIYIIYKNLNSFISYSVTNDLLFFPEVPIVGKVKLIAIGENLEGTFYDEISLNSIANNSEVILNMKKTSKGNLKKLFE</sequence>
<reference evidence="1 2" key="1">
    <citation type="submission" date="2019-03" db="EMBL/GenBank/DDBJ databases">
        <title>Genomic Encyclopedia of Type Strains, Phase IV (KMG-IV): sequencing the most valuable type-strain genomes for metagenomic binning, comparative biology and taxonomic classification.</title>
        <authorList>
            <person name="Goeker M."/>
        </authorList>
    </citation>
    <scope>NUCLEOTIDE SEQUENCE [LARGE SCALE GENOMIC DNA]</scope>
    <source>
        <strain evidence="1 2">DSM 14836</strain>
    </source>
</reference>
<organism evidence="1 2">
    <name type="scientific">Tenacibaculum skagerrakense</name>
    <dbReference type="NCBI Taxonomy" id="186571"/>
    <lineage>
        <taxon>Bacteria</taxon>
        <taxon>Pseudomonadati</taxon>
        <taxon>Bacteroidota</taxon>
        <taxon>Flavobacteriia</taxon>
        <taxon>Flavobacteriales</taxon>
        <taxon>Flavobacteriaceae</taxon>
        <taxon>Tenacibaculum</taxon>
    </lineage>
</organism>
<dbReference type="OrthoDB" id="1185811at2"/>